<name>A0A0J8ADA5_9SPHN</name>
<evidence type="ECO:0000259" key="2">
    <source>
        <dbReference type="Pfam" id="PF00296"/>
    </source>
</evidence>
<evidence type="ECO:0000256" key="1">
    <source>
        <dbReference type="ARBA" id="ARBA00023002"/>
    </source>
</evidence>
<protein>
    <submittedName>
        <fullName evidence="3">Oxidoreductase</fullName>
    </submittedName>
</protein>
<dbReference type="GO" id="GO:0016705">
    <property type="term" value="F:oxidoreductase activity, acting on paired donors, with incorporation or reduction of molecular oxygen"/>
    <property type="evidence" value="ECO:0007669"/>
    <property type="project" value="InterPro"/>
</dbReference>
<evidence type="ECO:0000313" key="3">
    <source>
        <dbReference type="EMBL" id="KMS53055.1"/>
    </source>
</evidence>
<keyword evidence="4" id="KW-1185">Reference proteome</keyword>
<dbReference type="InterPro" id="IPR036661">
    <property type="entry name" value="Luciferase-like_sf"/>
</dbReference>
<dbReference type="Gene3D" id="3.20.20.30">
    <property type="entry name" value="Luciferase-like domain"/>
    <property type="match status" value="1"/>
</dbReference>
<proteinExistence type="predicted"/>
<comment type="caution">
    <text evidence="3">The sequence shown here is derived from an EMBL/GenBank/DDBJ whole genome shotgun (WGS) entry which is preliminary data.</text>
</comment>
<dbReference type="PANTHER" id="PTHR43244:SF1">
    <property type="entry name" value="5,10-METHYLENETETRAHYDROMETHANOPTERIN REDUCTASE"/>
    <property type="match status" value="1"/>
</dbReference>
<dbReference type="PATRIC" id="fig|1420583.3.peg.3572"/>
<evidence type="ECO:0000313" key="4">
    <source>
        <dbReference type="Proteomes" id="UP000052232"/>
    </source>
</evidence>
<organism evidence="3 4">
    <name type="scientific">Sphingobium cupriresistens LL01</name>
    <dbReference type="NCBI Taxonomy" id="1420583"/>
    <lineage>
        <taxon>Bacteria</taxon>
        <taxon>Pseudomonadati</taxon>
        <taxon>Pseudomonadota</taxon>
        <taxon>Alphaproteobacteria</taxon>
        <taxon>Sphingomonadales</taxon>
        <taxon>Sphingomonadaceae</taxon>
        <taxon>Sphingobium</taxon>
    </lineage>
</organism>
<dbReference type="CDD" id="cd01097">
    <property type="entry name" value="Tetrahydromethanopterin_reductase"/>
    <property type="match status" value="1"/>
</dbReference>
<dbReference type="InterPro" id="IPR050564">
    <property type="entry name" value="F420-G6PD/mer"/>
</dbReference>
<dbReference type="AlphaFoldDB" id="A0A0J8ADA5"/>
<dbReference type="RefSeq" id="WP_066607820.1">
    <property type="nucleotide sequence ID" value="NZ_KQ130436.1"/>
</dbReference>
<reference evidence="3 4" key="1">
    <citation type="journal article" date="2015" name="G3 (Bethesda)">
        <title>Insights into Ongoing Evolution of the Hexachlorocyclohexane Catabolic Pathway from Comparative Genomics of Ten Sphingomonadaceae Strains.</title>
        <authorList>
            <person name="Pearce S.L."/>
            <person name="Oakeshott J.G."/>
            <person name="Pandey G."/>
        </authorList>
    </citation>
    <scope>NUCLEOTIDE SEQUENCE [LARGE SCALE GENOMIC DNA]</scope>
    <source>
        <strain evidence="3 4">LL01</strain>
    </source>
</reference>
<feature type="domain" description="Luciferase-like" evidence="2">
    <location>
        <begin position="29"/>
        <end position="310"/>
    </location>
</feature>
<dbReference type="PANTHER" id="PTHR43244">
    <property type="match status" value="1"/>
</dbReference>
<dbReference type="EMBL" id="JACT01000005">
    <property type="protein sequence ID" value="KMS53055.1"/>
    <property type="molecule type" value="Genomic_DNA"/>
</dbReference>
<dbReference type="Pfam" id="PF00296">
    <property type="entry name" value="Bac_luciferase"/>
    <property type="match status" value="1"/>
</dbReference>
<sequence length="358" mass="38841">MTYPVNAVGGERRWWGVMPTLPAPMMAGIGQQMEQVGFEGCFSLQIYGPPFVPMAATAATTSRLKVGTGVAIAGTRSPVETAYAAMDVDRISEGRFVLGLGSSIKSCVTGMYGEPERKLLTHLRESVKVIRYVIANAHKGLDPIAGEYFTADFAEMMVTAPPVRTDIPIWIAALQDKMTALALEVGDGLMVHALWSAAYTRSKLPFIEATLAQHGRARSDIEINAWPWIAVNDDKQKAIDDSRATVAAYSGYKEYEPFFEAIGFGDQARACQLSLGEHGDIANVVGNVPDEMVEAFVTCGPVDEVLEKIEPFWDVVDSLCPMTPYRDLTMEQMTQYNAGLYALVATAKARAGAVAEPV</sequence>
<dbReference type="STRING" id="1420583.V473_18875"/>
<dbReference type="InterPro" id="IPR011251">
    <property type="entry name" value="Luciferase-like_dom"/>
</dbReference>
<accession>A0A0J8ADA5</accession>
<dbReference type="Proteomes" id="UP000052232">
    <property type="component" value="Unassembled WGS sequence"/>
</dbReference>
<gene>
    <name evidence="3" type="ORF">V473_18875</name>
</gene>
<keyword evidence="1" id="KW-0560">Oxidoreductase</keyword>
<dbReference type="SUPFAM" id="SSF51679">
    <property type="entry name" value="Bacterial luciferase-like"/>
    <property type="match status" value="1"/>
</dbReference>